<feature type="non-terminal residue" evidence="2">
    <location>
        <position position="84"/>
    </location>
</feature>
<comment type="caution">
    <text evidence="2">The sequence shown here is derived from an EMBL/GenBank/DDBJ whole genome shotgun (WGS) entry which is preliminary data.</text>
</comment>
<feature type="compositionally biased region" description="Low complexity" evidence="1">
    <location>
        <begin position="33"/>
        <end position="46"/>
    </location>
</feature>
<evidence type="ECO:0000313" key="3">
    <source>
        <dbReference type="Proteomes" id="UP000663848"/>
    </source>
</evidence>
<sequence>MSADGAESVIYVGDGRIQQRSVDIKDLDDDLAQQHQQQQQQQQQQKEQQEHQINKNRSKLLHKGLHHSYQEASTNLIPPILSKS</sequence>
<protein>
    <submittedName>
        <fullName evidence="2">Uncharacterized protein</fullName>
    </submittedName>
</protein>
<gene>
    <name evidence="2" type="ORF">QYT958_LOCUS18100</name>
</gene>
<dbReference type="AlphaFoldDB" id="A0A821IZQ9"/>
<reference evidence="2" key="1">
    <citation type="submission" date="2021-02" db="EMBL/GenBank/DDBJ databases">
        <authorList>
            <person name="Nowell W R."/>
        </authorList>
    </citation>
    <scope>NUCLEOTIDE SEQUENCE</scope>
</reference>
<evidence type="ECO:0000313" key="2">
    <source>
        <dbReference type="EMBL" id="CAF4706542.1"/>
    </source>
</evidence>
<feature type="compositionally biased region" description="Basic residues" evidence="1">
    <location>
        <begin position="54"/>
        <end position="66"/>
    </location>
</feature>
<proteinExistence type="predicted"/>
<dbReference type="EMBL" id="CAJOBR010002824">
    <property type="protein sequence ID" value="CAF4706542.1"/>
    <property type="molecule type" value="Genomic_DNA"/>
</dbReference>
<name>A0A821IZQ9_9BILA</name>
<organism evidence="2 3">
    <name type="scientific">Rotaria socialis</name>
    <dbReference type="NCBI Taxonomy" id="392032"/>
    <lineage>
        <taxon>Eukaryota</taxon>
        <taxon>Metazoa</taxon>
        <taxon>Spiralia</taxon>
        <taxon>Gnathifera</taxon>
        <taxon>Rotifera</taxon>
        <taxon>Eurotatoria</taxon>
        <taxon>Bdelloidea</taxon>
        <taxon>Philodinida</taxon>
        <taxon>Philodinidae</taxon>
        <taxon>Rotaria</taxon>
    </lineage>
</organism>
<dbReference type="Proteomes" id="UP000663848">
    <property type="component" value="Unassembled WGS sequence"/>
</dbReference>
<evidence type="ECO:0000256" key="1">
    <source>
        <dbReference type="SAM" id="MobiDB-lite"/>
    </source>
</evidence>
<feature type="region of interest" description="Disordered" evidence="1">
    <location>
        <begin position="21"/>
        <end position="84"/>
    </location>
</feature>
<accession>A0A821IZQ9</accession>